<evidence type="ECO:0000256" key="1">
    <source>
        <dbReference type="SAM" id="MobiDB-lite"/>
    </source>
</evidence>
<protein>
    <submittedName>
        <fullName evidence="3">Uncharacterized protein</fullName>
    </submittedName>
</protein>
<keyword evidence="2" id="KW-1133">Transmembrane helix</keyword>
<comment type="caution">
    <text evidence="3">The sequence shown here is derived from an EMBL/GenBank/DDBJ whole genome shotgun (WGS) entry which is preliminary data.</text>
</comment>
<feature type="compositionally biased region" description="Pro residues" evidence="1">
    <location>
        <begin position="87"/>
        <end position="113"/>
    </location>
</feature>
<evidence type="ECO:0000313" key="3">
    <source>
        <dbReference type="EMBL" id="MBB2924705.1"/>
    </source>
</evidence>
<feature type="compositionally biased region" description="Pro residues" evidence="1">
    <location>
        <begin position="71"/>
        <end position="80"/>
    </location>
</feature>
<dbReference type="EMBL" id="JACHVX010000006">
    <property type="protein sequence ID" value="MBB2924705.1"/>
    <property type="molecule type" value="Genomic_DNA"/>
</dbReference>
<evidence type="ECO:0000313" key="4">
    <source>
        <dbReference type="Proteomes" id="UP000518206"/>
    </source>
</evidence>
<keyword evidence="2" id="KW-0812">Transmembrane</keyword>
<reference evidence="3 4" key="2">
    <citation type="submission" date="2020-08" db="EMBL/GenBank/DDBJ databases">
        <authorList>
            <person name="Partida-Martinez L."/>
            <person name="Huntemann M."/>
            <person name="Clum A."/>
            <person name="Wang J."/>
            <person name="Palaniappan K."/>
            <person name="Ritter S."/>
            <person name="Chen I.-M."/>
            <person name="Stamatis D."/>
            <person name="Reddy T."/>
            <person name="O'Malley R."/>
            <person name="Daum C."/>
            <person name="Shapiro N."/>
            <person name="Ivanova N."/>
            <person name="Kyrpides N."/>
            <person name="Woyke T."/>
        </authorList>
    </citation>
    <scope>NUCLEOTIDE SEQUENCE [LARGE SCALE GENOMIC DNA]</scope>
    <source>
        <strain evidence="3 4">RAS26</strain>
    </source>
</reference>
<sequence>MNDDLAAALRGFADQERHVAAASAPDPALESGALARRVTRRRAVRAGATAVASLAVVGGIAVGVQAWDTAPQPPAVPAPAPTTSEPTPAPTTPTPTPTPSPTPTAPPAPPPTPTFRDAEPMAPGMLEASGAGWLLAQLEEPVDGEPVGSPPRLYLVSPEGRPFVVPVVGDTTEWRVLDWVPGTTRVLVHGRRTGAVAVLDLLTGVRGPTLGSGTEARLVPDGSGDVLVPSVDGTVRRFSADGTVQSLAFSSPVFPTSATAILGPDGSAFVTNHATGPRALDADDWLELSMPSPYPGLPGACRVWMWVGDGEVLHECSAGGASAFAVPSTGTELWLVPVGAGTPRMLTGLPPVTELGGVWRVGDRVVAGAFGWNVTESTWWDVTEGTATRLSGGGSPSLRVVGVLGDELVVTDTPYGPDGDPLPRSIVAVDPVTGAVRTLVEGEPGGLSELTVLPATYASAPQTEVGD</sequence>
<keyword evidence="2" id="KW-0472">Membrane</keyword>
<accession>A0A7W4UID1</accession>
<feature type="region of interest" description="Disordered" evidence="1">
    <location>
        <begin position="71"/>
        <end position="124"/>
    </location>
</feature>
<reference evidence="3 4" key="1">
    <citation type="submission" date="2020-08" db="EMBL/GenBank/DDBJ databases">
        <title>The Agave Microbiome: Exploring the role of microbial communities in plant adaptations to desert environments.</title>
        <authorList>
            <person name="Partida-Martinez L.P."/>
        </authorList>
    </citation>
    <scope>NUCLEOTIDE SEQUENCE [LARGE SCALE GENOMIC DNA]</scope>
    <source>
        <strain evidence="3 4">RAS26</strain>
    </source>
</reference>
<evidence type="ECO:0000256" key="2">
    <source>
        <dbReference type="SAM" id="Phobius"/>
    </source>
</evidence>
<proteinExistence type="predicted"/>
<feature type="transmembrane region" description="Helical" evidence="2">
    <location>
        <begin position="46"/>
        <end position="67"/>
    </location>
</feature>
<organism evidence="3 4">
    <name type="scientific">Cellulomonas cellasea</name>
    <dbReference type="NCBI Taxonomy" id="43670"/>
    <lineage>
        <taxon>Bacteria</taxon>
        <taxon>Bacillati</taxon>
        <taxon>Actinomycetota</taxon>
        <taxon>Actinomycetes</taxon>
        <taxon>Micrococcales</taxon>
        <taxon>Cellulomonadaceae</taxon>
        <taxon>Cellulomonas</taxon>
    </lineage>
</organism>
<gene>
    <name evidence="3" type="ORF">FHR80_003641</name>
</gene>
<dbReference type="SUPFAM" id="SSF82171">
    <property type="entry name" value="DPP6 N-terminal domain-like"/>
    <property type="match status" value="1"/>
</dbReference>
<dbReference type="AlphaFoldDB" id="A0A7W4UID1"/>
<dbReference type="RefSeq" id="WP_183297495.1">
    <property type="nucleotide sequence ID" value="NZ_JACHVX010000006.1"/>
</dbReference>
<dbReference type="Proteomes" id="UP000518206">
    <property type="component" value="Unassembled WGS sequence"/>
</dbReference>
<name>A0A7W4UID1_9CELL</name>